<reference evidence="1 2" key="1">
    <citation type="submission" date="2018-09" db="EMBL/GenBank/DDBJ databases">
        <title>A high-quality reference genome of wild soybean provides a powerful tool to mine soybean genomes.</title>
        <authorList>
            <person name="Xie M."/>
            <person name="Chung C.Y.L."/>
            <person name="Li M.-W."/>
            <person name="Wong F.-L."/>
            <person name="Chan T.-F."/>
            <person name="Lam H.-M."/>
        </authorList>
    </citation>
    <scope>NUCLEOTIDE SEQUENCE [LARGE SCALE GENOMIC DNA]</scope>
    <source>
        <strain evidence="2">cv. W05</strain>
        <tissue evidence="1">Hypocotyl of etiolated seedlings</tissue>
    </source>
</reference>
<keyword evidence="2" id="KW-1185">Reference proteome</keyword>
<dbReference type="Proteomes" id="UP000289340">
    <property type="component" value="Chromosome 8"/>
</dbReference>
<evidence type="ECO:0000313" key="1">
    <source>
        <dbReference type="EMBL" id="RZB98877.1"/>
    </source>
</evidence>
<evidence type="ECO:0000313" key="2">
    <source>
        <dbReference type="Proteomes" id="UP000289340"/>
    </source>
</evidence>
<dbReference type="AlphaFoldDB" id="A0A445JKC6"/>
<name>A0A445JKC6_GLYSO</name>
<comment type="caution">
    <text evidence="1">The sequence shown here is derived from an EMBL/GenBank/DDBJ whole genome shotgun (WGS) entry which is preliminary data.</text>
</comment>
<accession>A0A445JKC6</accession>
<sequence>MLFFFPFSSLPSLLTFLLPFIFFFFPATPPPLHLLPSPPFLLHPAQPSAATVCVPPPRLFAVTSKYVRDLQGFVP</sequence>
<organism evidence="1 2">
    <name type="scientific">Glycine soja</name>
    <name type="common">Wild soybean</name>
    <dbReference type="NCBI Taxonomy" id="3848"/>
    <lineage>
        <taxon>Eukaryota</taxon>
        <taxon>Viridiplantae</taxon>
        <taxon>Streptophyta</taxon>
        <taxon>Embryophyta</taxon>
        <taxon>Tracheophyta</taxon>
        <taxon>Spermatophyta</taxon>
        <taxon>Magnoliopsida</taxon>
        <taxon>eudicotyledons</taxon>
        <taxon>Gunneridae</taxon>
        <taxon>Pentapetalae</taxon>
        <taxon>rosids</taxon>
        <taxon>fabids</taxon>
        <taxon>Fabales</taxon>
        <taxon>Fabaceae</taxon>
        <taxon>Papilionoideae</taxon>
        <taxon>50 kb inversion clade</taxon>
        <taxon>NPAAA clade</taxon>
        <taxon>indigoferoid/millettioid clade</taxon>
        <taxon>Phaseoleae</taxon>
        <taxon>Glycine</taxon>
        <taxon>Glycine subgen. Soja</taxon>
    </lineage>
</organism>
<gene>
    <name evidence="1" type="ORF">D0Y65_021657</name>
</gene>
<proteinExistence type="predicted"/>
<protein>
    <submittedName>
        <fullName evidence="1">Uncharacterized protein</fullName>
    </submittedName>
</protein>
<dbReference type="EMBL" id="QZWG01000008">
    <property type="protein sequence ID" value="RZB98877.1"/>
    <property type="molecule type" value="Genomic_DNA"/>
</dbReference>